<evidence type="ECO:0000256" key="9">
    <source>
        <dbReference type="ARBA" id="ARBA00023310"/>
    </source>
</evidence>
<accession>A0A6V8MFF0</accession>
<comment type="subcellular location">
    <subcellularLocation>
        <location evidence="13">Cell membrane</location>
        <topology evidence="13">Single-pass membrane protein</topology>
    </subcellularLocation>
    <subcellularLocation>
        <location evidence="12">Endomembrane system</location>
        <topology evidence="12">Single-pass membrane protein</topology>
    </subcellularLocation>
</comment>
<feature type="transmembrane region" description="Helical" evidence="13">
    <location>
        <begin position="51"/>
        <end position="69"/>
    </location>
</feature>
<organism evidence="16 17">
    <name type="scientific">Geomonas silvestris</name>
    <dbReference type="NCBI Taxonomy" id="2740184"/>
    <lineage>
        <taxon>Bacteria</taxon>
        <taxon>Pseudomonadati</taxon>
        <taxon>Thermodesulfobacteriota</taxon>
        <taxon>Desulfuromonadia</taxon>
        <taxon>Geobacterales</taxon>
        <taxon>Geobacteraceae</taxon>
        <taxon>Geomonas</taxon>
    </lineage>
</organism>
<dbReference type="CDD" id="cd06503">
    <property type="entry name" value="ATP-synt_Fo_b"/>
    <property type="match status" value="1"/>
</dbReference>
<dbReference type="GO" id="GO:0045259">
    <property type="term" value="C:proton-transporting ATP synthase complex"/>
    <property type="evidence" value="ECO:0007669"/>
    <property type="project" value="UniProtKB-KW"/>
</dbReference>
<keyword evidence="8 13" id="KW-0472">Membrane</keyword>
<dbReference type="Proteomes" id="UP000556026">
    <property type="component" value="Unassembled WGS sequence"/>
</dbReference>
<keyword evidence="7 13" id="KW-0406">Ion transport</keyword>
<comment type="subunit">
    <text evidence="13">F-type ATPases have 2 components, F(1) - the catalytic core - and F(0) - the membrane proton channel. F(1) has five subunits: alpha(3), beta(3), gamma(1), delta(1), epsilon(1). F(0) has three main subunits: a(1), b(2) and c(10-14). The alpha and beta chains form an alternating ring which encloses part of the gamma chain. F(1) is attached to F(0) by a central stalk formed by the gamma and epsilon chains, while a peripheral stalk is formed by the delta and b chains.</text>
</comment>
<dbReference type="GO" id="GO:0012505">
    <property type="term" value="C:endomembrane system"/>
    <property type="evidence" value="ECO:0007669"/>
    <property type="project" value="UniProtKB-SubCell"/>
</dbReference>
<evidence type="ECO:0000256" key="5">
    <source>
        <dbReference type="ARBA" id="ARBA00022781"/>
    </source>
</evidence>
<keyword evidence="4 13" id="KW-0812">Transmembrane</keyword>
<feature type="coiled-coil region" evidence="15">
    <location>
        <begin position="89"/>
        <end position="130"/>
    </location>
</feature>
<evidence type="ECO:0000256" key="7">
    <source>
        <dbReference type="ARBA" id="ARBA00023065"/>
    </source>
</evidence>
<dbReference type="EMBL" id="BLXX01000002">
    <property type="protein sequence ID" value="GFO58715.1"/>
    <property type="molecule type" value="Genomic_DNA"/>
</dbReference>
<comment type="similarity">
    <text evidence="13 14">Belongs to the ATPase B chain family.</text>
</comment>
<evidence type="ECO:0000256" key="13">
    <source>
        <dbReference type="HAMAP-Rule" id="MF_01398"/>
    </source>
</evidence>
<keyword evidence="1 13" id="KW-0813">Transport</keyword>
<keyword evidence="9 13" id="KW-0066">ATP synthesis</keyword>
<dbReference type="PANTHER" id="PTHR34264">
    <property type="entry name" value="ATP SYNTHASE SUBUNIT B, CHLOROPLASTIC"/>
    <property type="match status" value="1"/>
</dbReference>
<evidence type="ECO:0000313" key="16">
    <source>
        <dbReference type="EMBL" id="GFO58715.1"/>
    </source>
</evidence>
<keyword evidence="5 13" id="KW-0375">Hydrogen ion transport</keyword>
<dbReference type="InterPro" id="IPR002146">
    <property type="entry name" value="ATP_synth_b/b'su_bac/chlpt"/>
</dbReference>
<evidence type="ECO:0000256" key="15">
    <source>
        <dbReference type="SAM" id="Coils"/>
    </source>
</evidence>
<dbReference type="GO" id="GO:0046933">
    <property type="term" value="F:proton-transporting ATP synthase activity, rotational mechanism"/>
    <property type="evidence" value="ECO:0007669"/>
    <property type="project" value="UniProtKB-UniRule"/>
</dbReference>
<keyword evidence="17" id="KW-1185">Reference proteome</keyword>
<keyword evidence="15" id="KW-0175">Coiled coil</keyword>
<evidence type="ECO:0000256" key="3">
    <source>
        <dbReference type="ARBA" id="ARBA00022547"/>
    </source>
</evidence>
<protein>
    <recommendedName>
        <fullName evidence="13">ATP synthase subunit b</fullName>
    </recommendedName>
    <alternativeName>
        <fullName evidence="13">ATP synthase F(0) sector subunit b</fullName>
    </alternativeName>
    <alternativeName>
        <fullName evidence="13">ATPase subunit I</fullName>
    </alternativeName>
    <alternativeName>
        <fullName evidence="13">F-type ATPase subunit b</fullName>
        <shortName evidence="13">F-ATPase subunit b</shortName>
    </alternativeName>
</protein>
<evidence type="ECO:0000256" key="14">
    <source>
        <dbReference type="RuleBase" id="RU003848"/>
    </source>
</evidence>
<reference evidence="17" key="1">
    <citation type="submission" date="2020-06" db="EMBL/GenBank/DDBJ databases">
        <title>Draft genomic sequence of Geomonas sp. Red330.</title>
        <authorList>
            <person name="Itoh H."/>
            <person name="Zhenxing X."/>
            <person name="Ushijima N."/>
            <person name="Masuda Y."/>
            <person name="Shiratori Y."/>
            <person name="Senoo K."/>
        </authorList>
    </citation>
    <scope>NUCLEOTIDE SEQUENCE [LARGE SCALE GENOMIC DNA]</scope>
    <source>
        <strain evidence="17">Red330</strain>
    </source>
</reference>
<evidence type="ECO:0000256" key="10">
    <source>
        <dbReference type="ARBA" id="ARBA00025198"/>
    </source>
</evidence>
<evidence type="ECO:0000256" key="8">
    <source>
        <dbReference type="ARBA" id="ARBA00023136"/>
    </source>
</evidence>
<evidence type="ECO:0000256" key="6">
    <source>
        <dbReference type="ARBA" id="ARBA00022989"/>
    </source>
</evidence>
<dbReference type="PANTHER" id="PTHR34264:SF3">
    <property type="entry name" value="ATP SYNTHASE SUBUNIT B, CHLOROPLASTIC"/>
    <property type="match status" value="1"/>
</dbReference>
<evidence type="ECO:0000256" key="2">
    <source>
        <dbReference type="ARBA" id="ARBA00022475"/>
    </source>
</evidence>
<evidence type="ECO:0000256" key="1">
    <source>
        <dbReference type="ARBA" id="ARBA00022448"/>
    </source>
</evidence>
<comment type="function">
    <text evidence="10 13">F(1)F(0) ATP synthase produces ATP from ADP in the presence of a proton or sodium gradient. F-type ATPases consist of two structural domains, F(1) containing the extramembraneous catalytic core and F(0) containing the membrane proton channel, linked together by a central stalk and a peripheral stalk. During catalysis, ATP synthesis in the catalytic domain of F(1) is coupled via a rotary mechanism of the central stalk subunits to proton translocation.</text>
</comment>
<evidence type="ECO:0000256" key="4">
    <source>
        <dbReference type="ARBA" id="ARBA00022692"/>
    </source>
</evidence>
<dbReference type="Pfam" id="PF00430">
    <property type="entry name" value="ATP-synt_B"/>
    <property type="match status" value="1"/>
</dbReference>
<sequence>MHITRISRTALTALCVCGIVLGLAAFGFAEEAQHAAGGHEGGHGAAQMKDFIWRCVDFGALVLIAVWAIKKADLKGTLAARSAGIKRTLEEAVAAKEAAEKKFQEYNGRLEAANQEIEQISANMKREGELEKERIVAEANAAAARIVAQAEVAAEQEVLKAKNELRAEAAKLAVELAEQKIVKNIAKGDQDKLVGEYISKVVTLH</sequence>
<evidence type="ECO:0000256" key="11">
    <source>
        <dbReference type="ARBA" id="ARBA00025614"/>
    </source>
</evidence>
<gene>
    <name evidence="16" type="primary">atpF_1</name>
    <name evidence="13" type="synonym">atpF</name>
    <name evidence="16" type="ORF">GMST_10400</name>
</gene>
<comment type="function">
    <text evidence="11">Component of the F(0) channel, it forms part of the peripheral stalk, linking F(1) to F(0). The b'-subunit is a diverged and duplicated form of b found in plants and photosynthetic bacteria.</text>
</comment>
<keyword evidence="3 13" id="KW-0138">CF(0)</keyword>
<keyword evidence="6 13" id="KW-1133">Transmembrane helix</keyword>
<name>A0A6V8MFF0_9BACT</name>
<evidence type="ECO:0000313" key="17">
    <source>
        <dbReference type="Proteomes" id="UP000556026"/>
    </source>
</evidence>
<dbReference type="GO" id="GO:0005886">
    <property type="term" value="C:plasma membrane"/>
    <property type="evidence" value="ECO:0007669"/>
    <property type="project" value="UniProtKB-SubCell"/>
</dbReference>
<proteinExistence type="inferred from homology"/>
<keyword evidence="2 13" id="KW-1003">Cell membrane</keyword>
<evidence type="ECO:0000256" key="12">
    <source>
        <dbReference type="ARBA" id="ARBA00037847"/>
    </source>
</evidence>
<dbReference type="AlphaFoldDB" id="A0A6V8MFF0"/>
<dbReference type="HAMAP" id="MF_01398">
    <property type="entry name" value="ATP_synth_b_bprime"/>
    <property type="match status" value="1"/>
</dbReference>
<comment type="caution">
    <text evidence="16">The sequence shown here is derived from an EMBL/GenBank/DDBJ whole genome shotgun (WGS) entry which is preliminary data.</text>
</comment>
<dbReference type="RefSeq" id="WP_183353567.1">
    <property type="nucleotide sequence ID" value="NZ_BLXX01000002.1"/>
</dbReference>